<protein>
    <submittedName>
        <fullName evidence="1">YheC/D like ATP-grasp</fullName>
    </submittedName>
</protein>
<organism evidence="1 2">
    <name type="scientific">Acinetobacter puyangensis</name>
    <dbReference type="NCBI Taxonomy" id="1096779"/>
    <lineage>
        <taxon>Bacteria</taxon>
        <taxon>Pseudomonadati</taxon>
        <taxon>Pseudomonadota</taxon>
        <taxon>Gammaproteobacteria</taxon>
        <taxon>Moraxellales</taxon>
        <taxon>Moraxellaceae</taxon>
        <taxon>Acinetobacter</taxon>
    </lineage>
</organism>
<dbReference type="RefSeq" id="WP_228150362.1">
    <property type="nucleotide sequence ID" value="NZ_BAABHT010000010.1"/>
</dbReference>
<accession>A0A240E505</accession>
<dbReference type="AlphaFoldDB" id="A0A240E505"/>
<evidence type="ECO:0000313" key="1">
    <source>
        <dbReference type="EMBL" id="SNX43848.1"/>
    </source>
</evidence>
<name>A0A240E505_9GAMM</name>
<dbReference type="SUPFAM" id="SSF56059">
    <property type="entry name" value="Glutathione synthetase ATP-binding domain-like"/>
    <property type="match status" value="1"/>
</dbReference>
<gene>
    <name evidence="1" type="ORF">SAMN05421731_1024</name>
</gene>
<dbReference type="Pfam" id="PF14398">
    <property type="entry name" value="ATPgrasp_YheCD"/>
    <property type="match status" value="1"/>
</dbReference>
<dbReference type="EMBL" id="OANT01000002">
    <property type="protein sequence ID" value="SNX43848.1"/>
    <property type="molecule type" value="Genomic_DNA"/>
</dbReference>
<dbReference type="Proteomes" id="UP000219042">
    <property type="component" value="Unassembled WGS sequence"/>
</dbReference>
<reference evidence="2" key="1">
    <citation type="submission" date="2016-09" db="EMBL/GenBank/DDBJ databases">
        <authorList>
            <person name="Varghese N."/>
            <person name="Submissions S."/>
        </authorList>
    </citation>
    <scope>NUCLEOTIDE SEQUENCE [LARGE SCALE GENOMIC DNA]</scope>
    <source>
        <strain evidence="2">ANC 4466</strain>
    </source>
</reference>
<evidence type="ECO:0000313" key="2">
    <source>
        <dbReference type="Proteomes" id="UP000219042"/>
    </source>
</evidence>
<sequence length="356" mass="41389">MIFAILKPSMVITEVEKVFISVAHERKHEAYVFIAKNINFEKKQIKGITLENNEIVEKYFDFPDVVQNRLAVKAEDVENYLKLADMIPFTNNRIGDKEFIYNKIKNIESLKKYLIEVLKLESFELLIDKIKQHGKVICKPSASNQGKGIYSIIKKDQYYIVKSLESESILDVDGLKGFYKEKFIKGYTISPFIKSETNLGQTTVFRMHLTRGEKGKWQMIKFFPYVNLNHKIDITNGMLGALITTRENLFLEQYYSDSYKIIQNELKSLFREFTKEFQKLYRWRLDGIGLDLGITQEGSIYIYEVNVGAGIGFMAYPVACSQVSYYEWLAINAKKPFINNFLPINLRKSNTLTARL</sequence>
<dbReference type="InterPro" id="IPR026838">
    <property type="entry name" value="YheC/D"/>
</dbReference>
<keyword evidence="2" id="KW-1185">Reference proteome</keyword>
<proteinExistence type="predicted"/>